<organism evidence="1 2">
    <name type="scientific">Racocetra persica</name>
    <dbReference type="NCBI Taxonomy" id="160502"/>
    <lineage>
        <taxon>Eukaryota</taxon>
        <taxon>Fungi</taxon>
        <taxon>Fungi incertae sedis</taxon>
        <taxon>Mucoromycota</taxon>
        <taxon>Glomeromycotina</taxon>
        <taxon>Glomeromycetes</taxon>
        <taxon>Diversisporales</taxon>
        <taxon>Gigasporaceae</taxon>
        <taxon>Racocetra</taxon>
    </lineage>
</organism>
<name>A0ACA9ST49_9GLOM</name>
<dbReference type="Proteomes" id="UP000789920">
    <property type="component" value="Unassembled WGS sequence"/>
</dbReference>
<accession>A0ACA9ST49</accession>
<keyword evidence="2" id="KW-1185">Reference proteome</keyword>
<gene>
    <name evidence="1" type="ORF">RPERSI_LOCUS35074</name>
</gene>
<protein>
    <submittedName>
        <fullName evidence="1">12943_t:CDS:1</fullName>
    </submittedName>
</protein>
<sequence length="54" mass="6275">LPLSENSINSEGADTNLFEEEFNDKFLQINIEAVNIKLEDELAINQFFDIRMLE</sequence>
<evidence type="ECO:0000313" key="1">
    <source>
        <dbReference type="EMBL" id="CAG8848340.1"/>
    </source>
</evidence>
<comment type="caution">
    <text evidence="1">The sequence shown here is derived from an EMBL/GenBank/DDBJ whole genome shotgun (WGS) entry which is preliminary data.</text>
</comment>
<dbReference type="EMBL" id="CAJVQC010160269">
    <property type="protein sequence ID" value="CAG8848340.1"/>
    <property type="molecule type" value="Genomic_DNA"/>
</dbReference>
<feature type="non-terminal residue" evidence="1">
    <location>
        <position position="1"/>
    </location>
</feature>
<reference evidence="1" key="1">
    <citation type="submission" date="2021-06" db="EMBL/GenBank/DDBJ databases">
        <authorList>
            <person name="Kallberg Y."/>
            <person name="Tangrot J."/>
            <person name="Rosling A."/>
        </authorList>
    </citation>
    <scope>NUCLEOTIDE SEQUENCE</scope>
    <source>
        <strain evidence="1">MA461A</strain>
    </source>
</reference>
<evidence type="ECO:0000313" key="2">
    <source>
        <dbReference type="Proteomes" id="UP000789920"/>
    </source>
</evidence>
<proteinExistence type="predicted"/>